<dbReference type="AlphaFoldDB" id="A0A4U7AK93"/>
<organism evidence="1 2">
    <name type="scientific">Elsinoe australis</name>
    <dbReference type="NCBI Taxonomy" id="40998"/>
    <lineage>
        <taxon>Eukaryota</taxon>
        <taxon>Fungi</taxon>
        <taxon>Dikarya</taxon>
        <taxon>Ascomycota</taxon>
        <taxon>Pezizomycotina</taxon>
        <taxon>Dothideomycetes</taxon>
        <taxon>Dothideomycetidae</taxon>
        <taxon>Myriangiales</taxon>
        <taxon>Elsinoaceae</taxon>
        <taxon>Elsinoe</taxon>
    </lineage>
</organism>
<proteinExistence type="predicted"/>
<comment type="caution">
    <text evidence="1">The sequence shown here is derived from an EMBL/GenBank/DDBJ whole genome shotgun (WGS) entry which is preliminary data.</text>
</comment>
<accession>A0A4U7AK93</accession>
<sequence>MCCGDSTRTAVGGTIAILKSDSGMAPDLNLLFNAQETGTIASIHGSNPAHPEEGHSFDVHIQSDSLHDIIMPLLTEDSRDGDLRAPTNYQNLLHNFSLQRSPNQSSQGIFRLPFNMNLGVGGDGVIGRRIQLVHRGPNGESIIRQGIIGWN</sequence>
<dbReference type="Proteomes" id="UP000308133">
    <property type="component" value="Unassembled WGS sequence"/>
</dbReference>
<protein>
    <submittedName>
        <fullName evidence="1">Uncharacterized protein</fullName>
    </submittedName>
</protein>
<gene>
    <name evidence="1" type="ORF">C1H76_9161</name>
</gene>
<dbReference type="EMBL" id="PTQR01000128">
    <property type="protein sequence ID" value="TKX18373.1"/>
    <property type="molecule type" value="Genomic_DNA"/>
</dbReference>
<evidence type="ECO:0000313" key="2">
    <source>
        <dbReference type="Proteomes" id="UP000308133"/>
    </source>
</evidence>
<name>A0A4U7AK93_9PEZI</name>
<reference evidence="1 2" key="1">
    <citation type="submission" date="2018-02" db="EMBL/GenBank/DDBJ databases">
        <title>Draft genome sequences of Elsinoe sp., causing black scab on jojoba.</title>
        <authorList>
            <person name="Stodart B."/>
            <person name="Jeffress S."/>
            <person name="Ash G."/>
            <person name="Arun Chinnappa K."/>
        </authorList>
    </citation>
    <scope>NUCLEOTIDE SEQUENCE [LARGE SCALE GENOMIC DNA]</scope>
    <source>
        <strain evidence="1 2">Hillstone_2</strain>
    </source>
</reference>
<evidence type="ECO:0000313" key="1">
    <source>
        <dbReference type="EMBL" id="TKX18373.1"/>
    </source>
</evidence>